<dbReference type="SUPFAM" id="SSF57552">
    <property type="entry name" value="Blood coagulation inhibitor (disintegrin)"/>
    <property type="match status" value="1"/>
</dbReference>
<comment type="caution">
    <text evidence="15">Lacks conserved residue(s) required for the propagation of feature annotation.</text>
</comment>
<feature type="compositionally biased region" description="Basic and acidic residues" evidence="17">
    <location>
        <begin position="260"/>
        <end position="271"/>
    </location>
</feature>
<feature type="domain" description="EGF-like" evidence="19">
    <location>
        <begin position="1194"/>
        <end position="1231"/>
    </location>
</feature>
<dbReference type="Gene3D" id="2.10.25.10">
    <property type="entry name" value="Laminin"/>
    <property type="match status" value="1"/>
</dbReference>
<keyword evidence="3 15" id="KW-0245">EGF-like domain</keyword>
<evidence type="ECO:0000256" key="9">
    <source>
        <dbReference type="ARBA" id="ARBA00022833"/>
    </source>
</evidence>
<feature type="disulfide bond" evidence="14">
    <location>
        <begin position="1024"/>
        <end position="1044"/>
    </location>
</feature>
<dbReference type="InterPro" id="IPR002870">
    <property type="entry name" value="Peptidase_M12B_N"/>
</dbReference>
<feature type="region of interest" description="Disordered" evidence="17">
    <location>
        <begin position="561"/>
        <end position="600"/>
    </location>
</feature>
<organism evidence="23 24">
    <name type="scientific">Bos mutus</name>
    <name type="common">wild yak</name>
    <dbReference type="NCBI Taxonomy" id="72004"/>
    <lineage>
        <taxon>Eukaryota</taxon>
        <taxon>Metazoa</taxon>
        <taxon>Chordata</taxon>
        <taxon>Craniata</taxon>
        <taxon>Vertebrata</taxon>
        <taxon>Euteleostomi</taxon>
        <taxon>Mammalia</taxon>
        <taxon>Eutheria</taxon>
        <taxon>Laurasiatheria</taxon>
        <taxon>Artiodactyla</taxon>
        <taxon>Ruminantia</taxon>
        <taxon>Pecora</taxon>
        <taxon>Bovidae</taxon>
        <taxon>Bovinae</taxon>
        <taxon>Bos</taxon>
    </lineage>
</organism>
<evidence type="ECO:0000256" key="12">
    <source>
        <dbReference type="ARBA" id="ARBA00023157"/>
    </source>
</evidence>
<dbReference type="InterPro" id="IPR024079">
    <property type="entry name" value="MetalloPept_cat_dom_sf"/>
</dbReference>
<dbReference type="GO" id="GO:0004222">
    <property type="term" value="F:metalloendopeptidase activity"/>
    <property type="evidence" value="ECO:0007669"/>
    <property type="project" value="InterPro"/>
</dbReference>
<dbReference type="SMART" id="SM00050">
    <property type="entry name" value="DISIN"/>
    <property type="match status" value="1"/>
</dbReference>
<evidence type="ECO:0000313" key="23">
    <source>
        <dbReference type="EMBL" id="MXQ87292.1"/>
    </source>
</evidence>
<dbReference type="GO" id="GO:0005634">
    <property type="term" value="C:nucleus"/>
    <property type="evidence" value="ECO:0007669"/>
    <property type="project" value="UniProtKB-ARBA"/>
</dbReference>
<dbReference type="InterPro" id="IPR006586">
    <property type="entry name" value="ADAM_Cys-rich"/>
</dbReference>
<dbReference type="PROSITE" id="PS00022">
    <property type="entry name" value="EGF_1"/>
    <property type="match status" value="1"/>
</dbReference>
<evidence type="ECO:0000256" key="18">
    <source>
        <dbReference type="SAM" id="Phobius"/>
    </source>
</evidence>
<evidence type="ECO:0000313" key="24">
    <source>
        <dbReference type="Proteomes" id="UP000322234"/>
    </source>
</evidence>
<dbReference type="FunFam" id="4.10.70.10:FF:000001">
    <property type="entry name" value="Disintegrin and metalloproteinase domain-containing protein 22"/>
    <property type="match status" value="1"/>
</dbReference>
<dbReference type="InterPro" id="IPR034027">
    <property type="entry name" value="Reprolysin_adamalysin"/>
</dbReference>
<evidence type="ECO:0000256" key="2">
    <source>
        <dbReference type="ARBA" id="ARBA00022475"/>
    </source>
</evidence>
<evidence type="ECO:0000256" key="11">
    <source>
        <dbReference type="ARBA" id="ARBA00023136"/>
    </source>
</evidence>
<evidence type="ECO:0000259" key="22">
    <source>
        <dbReference type="PROSITE" id="PS51265"/>
    </source>
</evidence>
<feature type="region of interest" description="Disordered" evidence="17">
    <location>
        <begin position="731"/>
        <end position="753"/>
    </location>
</feature>
<dbReference type="GO" id="GO:0006508">
    <property type="term" value="P:proteolysis"/>
    <property type="evidence" value="ECO:0007669"/>
    <property type="project" value="InterPro"/>
</dbReference>
<evidence type="ECO:0000256" key="8">
    <source>
        <dbReference type="ARBA" id="ARBA00022771"/>
    </source>
</evidence>
<feature type="region of interest" description="Disordered" evidence="17">
    <location>
        <begin position="246"/>
        <end position="276"/>
    </location>
</feature>
<gene>
    <name evidence="23" type="ORF">E5288_WYG007473</name>
</gene>
<feature type="region of interest" description="Disordered" evidence="17">
    <location>
        <begin position="371"/>
        <end position="393"/>
    </location>
</feature>
<dbReference type="Gene3D" id="2.10.50.40">
    <property type="match status" value="1"/>
</dbReference>
<evidence type="ECO:0000256" key="17">
    <source>
        <dbReference type="SAM" id="MobiDB-lite"/>
    </source>
</evidence>
<dbReference type="Pfam" id="PF23106">
    <property type="entry name" value="EGF_Teneurin"/>
    <property type="match status" value="1"/>
</dbReference>
<evidence type="ECO:0000256" key="3">
    <source>
        <dbReference type="ARBA" id="ARBA00022536"/>
    </source>
</evidence>
<feature type="compositionally biased region" description="Basic residues" evidence="17">
    <location>
        <begin position="740"/>
        <end position="753"/>
    </location>
</feature>
<dbReference type="PROSITE" id="PS50026">
    <property type="entry name" value="EGF_3"/>
    <property type="match status" value="1"/>
</dbReference>
<feature type="domain" description="DBF4-type" evidence="22">
    <location>
        <begin position="279"/>
        <end position="328"/>
    </location>
</feature>
<keyword evidence="5 18" id="KW-0812">Transmembrane</keyword>
<dbReference type="SUPFAM" id="SSF55486">
    <property type="entry name" value="Metalloproteases ('zincins'), catalytic domain"/>
    <property type="match status" value="1"/>
</dbReference>
<feature type="compositionally biased region" description="Basic and acidic residues" evidence="17">
    <location>
        <begin position="582"/>
        <end position="594"/>
    </location>
</feature>
<keyword evidence="13" id="KW-0325">Glycoprotein</keyword>
<keyword evidence="8 16" id="KW-0863">Zinc-finger</keyword>
<evidence type="ECO:0000259" key="19">
    <source>
        <dbReference type="PROSITE" id="PS50026"/>
    </source>
</evidence>
<dbReference type="EMBL" id="VBQZ03000036">
    <property type="protein sequence ID" value="MXQ87292.1"/>
    <property type="molecule type" value="Genomic_DNA"/>
</dbReference>
<evidence type="ECO:0000256" key="15">
    <source>
        <dbReference type="PROSITE-ProRule" id="PRU00076"/>
    </source>
</evidence>
<feature type="domain" description="Disintegrin" evidence="20">
    <location>
        <begin position="965"/>
        <end position="1052"/>
    </location>
</feature>
<dbReference type="PROSITE" id="PS51265">
    <property type="entry name" value="ZF_DBF4"/>
    <property type="match status" value="1"/>
</dbReference>
<keyword evidence="12 15" id="KW-1015">Disulfide bond</keyword>
<feature type="region of interest" description="Disordered" evidence="17">
    <location>
        <begin position="410"/>
        <end position="437"/>
    </location>
</feature>
<name>A0A6B0RD63_9CETA</name>
<proteinExistence type="predicted"/>
<dbReference type="InterPro" id="IPR001590">
    <property type="entry name" value="Peptidase_M12B"/>
</dbReference>
<evidence type="ECO:0000256" key="16">
    <source>
        <dbReference type="PROSITE-ProRule" id="PRU00600"/>
    </source>
</evidence>
<dbReference type="Gene3D" id="4.10.70.10">
    <property type="entry name" value="Disintegrin domain"/>
    <property type="match status" value="1"/>
</dbReference>
<dbReference type="InterPro" id="IPR018358">
    <property type="entry name" value="Disintegrin_CS"/>
</dbReference>
<dbReference type="PROSITE" id="PS00427">
    <property type="entry name" value="DISINTEGRIN_1"/>
    <property type="match status" value="1"/>
</dbReference>
<dbReference type="Gene3D" id="6.10.250.3410">
    <property type="entry name" value="DBF zinc finger"/>
    <property type="match status" value="1"/>
</dbReference>
<sequence length="1284" mass="138759">MDESKLRAPDPGAQLAVSSCLGKCQKSSPDARRQPFSGKSFYLDLPAGKNLQFLTGAIQQLGGVIEGFLSKEVSYIVSSRREAKAESSRTSHRGCPSPSEVTVDTPPVANPKGSRARPAQKAMDPVPLSRGKELLQKAIRNQGSSSGGGSGHGSSLLSNARSWGVQILHVDEMLIRVQQLSLDAPRVKKQGLKKPEGTCPAESRTRKVARLKAPFLKVEDESRKFRPFHLQFKSFPEISFLGPKATSPFEAPMTPSSSHHTREAKDQEPSRRSAACTVPRRRKGYCECCQEAFEELHRHLQSPRHQGFALEAHLYAEVDRIIAQLSHSFADVPFQASLPGQPGSLASDCDPLCPEPPPPHWPSPLRAVSPWRRKDDHQQAPGATEHGGTVSGMKAAAEPVEAGKIPGPIASCQELKGSTDSFVDPPETPGSGSSAYQDLLTSSGLAELSSGPELPHFGHKRKVQFPTGSAEKRPGASWPQASLFVPRAPSPCGTPSSSGIRTTSSKHLPLPGHEPRSLASLQPVRHPQGKTCLSLPGSPPVGVGTWGPAGALRWRVSPHLGGPEAPEITEPSRLVGESSGGEVRKQQLDTRVRQEPPGGPPVHLAQVSFVIPAFNSNFTLDLELNHHLLSSQYVERHFSREGLTQHSTGAGDHCYYQGKLRGNPHSFAALSTCQGLHGVFSDGNFTYIVEPREMAGPWENAQGPLPHLIYRTPLLPAPLGCREPGCLFAAPDHPAPPNRPRLRRKRQVRRGHPTVHSETKYVELIVINDHQLFGQMRQSVVLTSNFAKSVVNLADVMYKEQLNTRIVLVAMETWADGDKIQVQDDLLETLARLMVYRREGLPEASDATHLFSGRTFQSTSSGAAYVGGICSLSRGGGVNEYDNMGAMAVTLAQTLGQNLGMMWNKHRSSAGDCKCPDNWLGCIMEDTGFYLPRKFSRCSIDEYNQFLQEGGGSCLFNKPLKLLDPPECGNGFVEAGEECDCGSVQECSRAGGNCCKKCTLTHDAMCSDGLCCRRCKYEPRGVSCREAVNECDIAETCTGDSSQCPPNLHKLDGYYCDHEQGRCYGGRCKTRDRQCQALWGHAAADRFCYEKLNVEGTERGNCGRKGSGWVQCNKQDVLCGFLLCVNISGAPRLGDLGGDISSVTFYHQGKELDCRGGHVQLADGSDLSYVEDGTACGPNMLCLDHRCLPASAFNFSTCPGSGERRICSHHGVCSNEGKCICQPDWTGKDCSIHNPLPTSPPTGETERYKGPSGTNIIIGSIAGAVLVAAIVLGGTGWGFKSGGA</sequence>
<dbReference type="FunFam" id="2.10.25.10:FF:000147">
    <property type="entry name" value="Disintegrin and metalloproteinase domain-containing protein 11"/>
    <property type="match status" value="1"/>
</dbReference>
<comment type="subcellular location">
    <subcellularLocation>
        <location evidence="1">Cell membrane</location>
        <topology evidence="1">Single-pass type I membrane protein</topology>
    </subcellularLocation>
</comment>
<dbReference type="PROSITE" id="PS50215">
    <property type="entry name" value="ADAM_MEPRO"/>
    <property type="match status" value="1"/>
</dbReference>
<dbReference type="InterPro" id="IPR038545">
    <property type="entry name" value="Znf_DBF_sf"/>
</dbReference>
<dbReference type="InterPro" id="IPR036436">
    <property type="entry name" value="Disintegrin_dom_sf"/>
</dbReference>
<evidence type="ECO:0000256" key="4">
    <source>
        <dbReference type="ARBA" id="ARBA00022685"/>
    </source>
</evidence>
<dbReference type="Pfam" id="PF07535">
    <property type="entry name" value="zf-DBF"/>
    <property type="match status" value="1"/>
</dbReference>
<dbReference type="PANTHER" id="PTHR11905:SF114">
    <property type="entry name" value="DISINTEGRIN AND METALLOPROTEINASE DOMAIN-CONTAINING PROTEIN 11"/>
    <property type="match status" value="1"/>
</dbReference>
<keyword evidence="24" id="KW-1185">Reference proteome</keyword>
<keyword evidence="4" id="KW-0165">Cleavage on pair of basic residues</keyword>
<keyword evidence="7" id="KW-0732">Signal</keyword>
<dbReference type="SMART" id="SM00608">
    <property type="entry name" value="ACR"/>
    <property type="match status" value="1"/>
</dbReference>
<reference evidence="23" key="1">
    <citation type="submission" date="2019-10" db="EMBL/GenBank/DDBJ databases">
        <title>The sequence and de novo assembly of the wild yak genome.</title>
        <authorList>
            <person name="Liu Y."/>
        </authorList>
    </citation>
    <scope>NUCLEOTIDE SEQUENCE [LARGE SCALE GENOMIC DNA]</scope>
    <source>
        <strain evidence="23">WY2019</strain>
    </source>
</reference>
<keyword evidence="6" id="KW-0479">Metal-binding</keyword>
<dbReference type="InterPro" id="IPR000742">
    <property type="entry name" value="EGF"/>
</dbReference>
<dbReference type="FunFam" id="6.10.250.3410:FF:000001">
    <property type="entry name" value="Protein DBF4 homolog A"/>
    <property type="match status" value="1"/>
</dbReference>
<evidence type="ECO:0000256" key="10">
    <source>
        <dbReference type="ARBA" id="ARBA00022989"/>
    </source>
</evidence>
<comment type="caution">
    <text evidence="23">The sequence shown here is derived from an EMBL/GenBank/DDBJ whole genome shotgun (WGS) entry which is preliminary data.</text>
</comment>
<evidence type="ECO:0000256" key="5">
    <source>
        <dbReference type="ARBA" id="ARBA00022692"/>
    </source>
</evidence>
<feature type="disulfide bond" evidence="15">
    <location>
        <begin position="1221"/>
        <end position="1230"/>
    </location>
</feature>
<dbReference type="GO" id="GO:0005886">
    <property type="term" value="C:plasma membrane"/>
    <property type="evidence" value="ECO:0007669"/>
    <property type="project" value="UniProtKB-SubCell"/>
</dbReference>
<dbReference type="Pfam" id="PF01421">
    <property type="entry name" value="Reprolysin"/>
    <property type="match status" value="1"/>
</dbReference>
<dbReference type="InterPro" id="IPR001762">
    <property type="entry name" value="Disintegrin_dom"/>
</dbReference>
<feature type="region of interest" description="Disordered" evidence="17">
    <location>
        <begin position="488"/>
        <end position="518"/>
    </location>
</feature>
<keyword evidence="10 18" id="KW-1133">Transmembrane helix</keyword>
<dbReference type="Gene3D" id="3.40.390.10">
    <property type="entry name" value="Collagenase (Catalytic Domain)"/>
    <property type="match status" value="1"/>
</dbReference>
<feature type="compositionally biased region" description="Polar residues" evidence="17">
    <location>
        <begin position="493"/>
        <end position="506"/>
    </location>
</feature>
<evidence type="ECO:0000256" key="1">
    <source>
        <dbReference type="ARBA" id="ARBA00004251"/>
    </source>
</evidence>
<keyword evidence="9" id="KW-0862">Zinc</keyword>
<dbReference type="PANTHER" id="PTHR11905">
    <property type="entry name" value="ADAM A DISINTEGRIN AND METALLOPROTEASE DOMAIN"/>
    <property type="match status" value="1"/>
</dbReference>
<dbReference type="GO" id="GO:0008270">
    <property type="term" value="F:zinc ion binding"/>
    <property type="evidence" value="ECO:0007669"/>
    <property type="project" value="UniProtKB-KW"/>
</dbReference>
<keyword evidence="2" id="KW-1003">Cell membrane</keyword>
<dbReference type="Proteomes" id="UP000322234">
    <property type="component" value="Unassembled WGS sequence"/>
</dbReference>
<feature type="domain" description="Peptidase M12B" evidence="21">
    <location>
        <begin position="760"/>
        <end position="959"/>
    </location>
</feature>
<evidence type="ECO:0008006" key="25">
    <source>
        <dbReference type="Google" id="ProtNLM"/>
    </source>
</evidence>
<dbReference type="Pfam" id="PF08516">
    <property type="entry name" value="ADAM_CR"/>
    <property type="match status" value="1"/>
</dbReference>
<feature type="transmembrane region" description="Helical" evidence="18">
    <location>
        <begin position="1256"/>
        <end position="1279"/>
    </location>
</feature>
<feature type="region of interest" description="Disordered" evidence="17">
    <location>
        <begin position="81"/>
        <end position="126"/>
    </location>
</feature>
<evidence type="ECO:0000256" key="14">
    <source>
        <dbReference type="PROSITE-ProRule" id="PRU00068"/>
    </source>
</evidence>
<keyword evidence="11 18" id="KW-0472">Membrane</keyword>
<evidence type="ECO:0000256" key="6">
    <source>
        <dbReference type="ARBA" id="ARBA00022723"/>
    </source>
</evidence>
<dbReference type="CDD" id="cd04269">
    <property type="entry name" value="ZnMc_adamalysin_II_like"/>
    <property type="match status" value="1"/>
</dbReference>
<protein>
    <recommendedName>
        <fullName evidence="25">Disintegrin and metalloproteinase domain-containing protein 11</fullName>
    </recommendedName>
</protein>
<evidence type="ECO:0000256" key="7">
    <source>
        <dbReference type="ARBA" id="ARBA00022729"/>
    </source>
</evidence>
<evidence type="ECO:0000256" key="13">
    <source>
        <dbReference type="ARBA" id="ARBA00023180"/>
    </source>
</evidence>
<dbReference type="PRINTS" id="PR00289">
    <property type="entry name" value="DISINTEGRIN"/>
</dbReference>
<dbReference type="SMART" id="SM00586">
    <property type="entry name" value="ZnF_DBF"/>
    <property type="match status" value="1"/>
</dbReference>
<dbReference type="Pfam" id="PF01562">
    <property type="entry name" value="Pep_M12B_propep"/>
    <property type="match status" value="1"/>
</dbReference>
<evidence type="ECO:0000259" key="20">
    <source>
        <dbReference type="PROSITE" id="PS50214"/>
    </source>
</evidence>
<dbReference type="InterPro" id="IPR006572">
    <property type="entry name" value="Znf_DBF"/>
</dbReference>
<dbReference type="FunFam" id="3.40.390.10:FF:000014">
    <property type="entry name" value="disintegrin and metalloproteinase domain-containing protein 11"/>
    <property type="match status" value="1"/>
</dbReference>
<dbReference type="Pfam" id="PF00200">
    <property type="entry name" value="Disintegrin"/>
    <property type="match status" value="1"/>
</dbReference>
<evidence type="ECO:0000259" key="21">
    <source>
        <dbReference type="PROSITE" id="PS50215"/>
    </source>
</evidence>
<dbReference type="PROSITE" id="PS50214">
    <property type="entry name" value="DISINTEGRIN_2"/>
    <property type="match status" value="1"/>
</dbReference>
<dbReference type="GO" id="GO:0003676">
    <property type="term" value="F:nucleic acid binding"/>
    <property type="evidence" value="ECO:0007669"/>
    <property type="project" value="InterPro"/>
</dbReference>
<accession>A0A6B0RD63</accession>